<evidence type="ECO:0008006" key="6">
    <source>
        <dbReference type="Google" id="ProtNLM"/>
    </source>
</evidence>
<dbReference type="InterPro" id="IPR001370">
    <property type="entry name" value="BIR_rpt"/>
</dbReference>
<accession>A0A1J8QAM5</accession>
<feature type="compositionally biased region" description="Polar residues" evidence="3">
    <location>
        <begin position="233"/>
        <end position="250"/>
    </location>
</feature>
<dbReference type="EMBL" id="LVVM01006190">
    <property type="protein sequence ID" value="OJA08812.1"/>
    <property type="molecule type" value="Genomic_DNA"/>
</dbReference>
<dbReference type="SMART" id="SM00238">
    <property type="entry name" value="BIR"/>
    <property type="match status" value="2"/>
</dbReference>
<evidence type="ECO:0000256" key="3">
    <source>
        <dbReference type="SAM" id="MobiDB-lite"/>
    </source>
</evidence>
<evidence type="ECO:0000313" key="4">
    <source>
        <dbReference type="EMBL" id="OJA08812.1"/>
    </source>
</evidence>
<evidence type="ECO:0000313" key="5">
    <source>
        <dbReference type="Proteomes" id="UP000183567"/>
    </source>
</evidence>
<dbReference type="PANTHER" id="PTHR46771">
    <property type="entry name" value="DETERIN"/>
    <property type="match status" value="1"/>
</dbReference>
<name>A0A1J8QAM5_9AGAM</name>
<feature type="region of interest" description="Disordered" evidence="3">
    <location>
        <begin position="208"/>
        <end position="374"/>
    </location>
</feature>
<reference evidence="4 5" key="1">
    <citation type="submission" date="2016-03" db="EMBL/GenBank/DDBJ databases">
        <title>Comparative genomics of the ectomycorrhizal sister species Rhizopogon vinicolor and Rhizopogon vesiculosus (Basidiomycota: Boletales) reveals a divergence of the mating type B locus.</title>
        <authorList>
            <person name="Mujic A.B."/>
            <person name="Kuo A."/>
            <person name="Tritt A."/>
            <person name="Lipzen A."/>
            <person name="Chen C."/>
            <person name="Johnson J."/>
            <person name="Sharma A."/>
            <person name="Barry K."/>
            <person name="Grigoriev I.V."/>
            <person name="Spatafora J.W."/>
        </authorList>
    </citation>
    <scope>NUCLEOTIDE SEQUENCE [LARGE SCALE GENOMIC DNA]</scope>
    <source>
        <strain evidence="4 5">AM-OR11-056</strain>
    </source>
</reference>
<protein>
    <recommendedName>
        <fullName evidence="6">Inhibitor of apoptosis repeat-containing protein</fullName>
    </recommendedName>
</protein>
<organism evidence="4 5">
    <name type="scientific">Rhizopogon vesiculosus</name>
    <dbReference type="NCBI Taxonomy" id="180088"/>
    <lineage>
        <taxon>Eukaryota</taxon>
        <taxon>Fungi</taxon>
        <taxon>Dikarya</taxon>
        <taxon>Basidiomycota</taxon>
        <taxon>Agaricomycotina</taxon>
        <taxon>Agaricomycetes</taxon>
        <taxon>Agaricomycetidae</taxon>
        <taxon>Boletales</taxon>
        <taxon>Suillineae</taxon>
        <taxon>Rhizopogonaceae</taxon>
        <taxon>Rhizopogon</taxon>
    </lineage>
</organism>
<dbReference type="CDD" id="cd00022">
    <property type="entry name" value="BIR"/>
    <property type="match status" value="1"/>
</dbReference>
<dbReference type="PANTHER" id="PTHR46771:SF5">
    <property type="entry name" value="DETERIN"/>
    <property type="match status" value="1"/>
</dbReference>
<dbReference type="Proteomes" id="UP000183567">
    <property type="component" value="Unassembled WGS sequence"/>
</dbReference>
<feature type="compositionally biased region" description="Basic and acidic residues" evidence="3">
    <location>
        <begin position="254"/>
        <end position="272"/>
    </location>
</feature>
<sequence>MESLQARVDSFLKSKRIKKTSKSNSTSTTVKWPHPASFIANPKTLGEAGFYWVPSWEDRDSVACFLCYKELSDWNEEDDPFQIHWEKCGRSCAWAMLRCGLSQDIADDGSFVFLNKGRSPTSKMMEGARLRTFGTNLWPHDADDGHGASSEKVAHAGFVYTPHSKGDDTVTCLYCEVALGNWHEDDDPMLEHEKRAAKSGKRCPFFSVSGSKASHSKKISSLPTDAPAPLKSQARQTRAVSRTRSKQVNVDISPDPKPESSDSGDELAKSEVVEEVPAPKTRGKGRVASMSKPPSKAALTATGKKLPSRSTKSARAKMSKTALAGYSKSALANPSDAELEASDVEPDVLASGTEKITLEANVDAPAGADHSPVQQIRTQDDPIHSDQQSNDVGLDDLIDTPYPPPRPGTPHDVPMVDETSQVCGRSPSHPPSLSPPCQSVQPAALPALHLEMLNPEDRCLTVEQWIRREIGISYDQLRQDGRKQISLFEGRAREVRQIIEAL</sequence>
<dbReference type="SUPFAM" id="SSF57924">
    <property type="entry name" value="Inhibitor of apoptosis (IAP) repeat"/>
    <property type="match status" value="2"/>
</dbReference>
<feature type="compositionally biased region" description="Acidic residues" evidence="3">
    <location>
        <begin position="337"/>
        <end position="346"/>
    </location>
</feature>
<dbReference type="AlphaFoldDB" id="A0A1J8QAM5"/>
<keyword evidence="5" id="KW-1185">Reference proteome</keyword>
<feature type="region of interest" description="Disordered" evidence="3">
    <location>
        <begin position="379"/>
        <end position="398"/>
    </location>
</feature>
<gene>
    <name evidence="4" type="ORF">AZE42_05063</name>
</gene>
<keyword evidence="1" id="KW-0479">Metal-binding</keyword>
<comment type="caution">
    <text evidence="4">The sequence shown here is derived from an EMBL/GenBank/DDBJ whole genome shotgun (WGS) entry which is preliminary data.</text>
</comment>
<evidence type="ECO:0000256" key="1">
    <source>
        <dbReference type="ARBA" id="ARBA00022723"/>
    </source>
</evidence>
<dbReference type="Gene3D" id="1.10.1170.10">
    <property type="entry name" value="Inhibitor Of Apoptosis Protein (2mihbC-IAP-1), Chain A"/>
    <property type="match status" value="2"/>
</dbReference>
<dbReference type="InterPro" id="IPR051190">
    <property type="entry name" value="Baculoviral_IAP"/>
</dbReference>
<dbReference type="GO" id="GO:0046872">
    <property type="term" value="F:metal ion binding"/>
    <property type="evidence" value="ECO:0007669"/>
    <property type="project" value="UniProtKB-KW"/>
</dbReference>
<keyword evidence="2" id="KW-0862">Zinc</keyword>
<dbReference type="PROSITE" id="PS50143">
    <property type="entry name" value="BIR_REPEAT_2"/>
    <property type="match status" value="2"/>
</dbReference>
<proteinExistence type="predicted"/>
<feature type="compositionally biased region" description="Polar residues" evidence="3">
    <location>
        <begin position="208"/>
        <end position="223"/>
    </location>
</feature>
<feature type="region of interest" description="Disordered" evidence="3">
    <location>
        <begin position="419"/>
        <end position="438"/>
    </location>
</feature>
<dbReference type="Pfam" id="PF00653">
    <property type="entry name" value="BIR"/>
    <property type="match status" value="2"/>
</dbReference>
<dbReference type="STRING" id="180088.A0A1J8QAM5"/>
<dbReference type="OrthoDB" id="2196114at2759"/>
<evidence type="ECO:0000256" key="2">
    <source>
        <dbReference type="ARBA" id="ARBA00022833"/>
    </source>
</evidence>